<evidence type="ECO:0000256" key="3">
    <source>
        <dbReference type="ARBA" id="ARBA00023069"/>
    </source>
</evidence>
<dbReference type="GO" id="GO:0060294">
    <property type="term" value="P:cilium movement involved in cell motility"/>
    <property type="evidence" value="ECO:0007669"/>
    <property type="project" value="InterPro"/>
</dbReference>
<comment type="subcellular location">
    <subcellularLocation>
        <location evidence="1">Cytoplasm</location>
        <location evidence="1">Cytoskeleton</location>
        <location evidence="1">Cilium axoneme</location>
    </subcellularLocation>
</comment>
<dbReference type="InterPro" id="IPR006802">
    <property type="entry name" value="Radial_spoke"/>
</dbReference>
<keyword evidence="2" id="KW-0963">Cytoplasm</keyword>
<dbReference type="GO" id="GO:0035082">
    <property type="term" value="P:axoneme assembly"/>
    <property type="evidence" value="ECO:0007669"/>
    <property type="project" value="TreeGrafter"/>
</dbReference>
<protein>
    <submittedName>
        <fullName evidence="7">Uncharacterized protein</fullName>
    </submittedName>
</protein>
<evidence type="ECO:0000256" key="6">
    <source>
        <dbReference type="SAM" id="MobiDB-lite"/>
    </source>
</evidence>
<sequence length="76" mass="7844">MEEHEALHALTGLPDARAAGPERGPSILTRISQDLPVLGVAAWSGRISSTLLPEFACAILSSNLWPGAHAVANSSG</sequence>
<dbReference type="EMBL" id="CAAALY010247364">
    <property type="protein sequence ID" value="VEL34294.1"/>
    <property type="molecule type" value="Genomic_DNA"/>
</dbReference>
<evidence type="ECO:0000256" key="2">
    <source>
        <dbReference type="ARBA" id="ARBA00022490"/>
    </source>
</evidence>
<keyword evidence="5" id="KW-0966">Cell projection</keyword>
<dbReference type="PANTHER" id="PTHR13159:SF0">
    <property type="entry name" value="RADIAL SPOKE HEAD 6 HOMOLOG A"/>
    <property type="match status" value="1"/>
</dbReference>
<dbReference type="OrthoDB" id="272202at2759"/>
<keyword evidence="8" id="KW-1185">Reference proteome</keyword>
<evidence type="ECO:0000256" key="4">
    <source>
        <dbReference type="ARBA" id="ARBA00023212"/>
    </source>
</evidence>
<dbReference type="Pfam" id="PF04712">
    <property type="entry name" value="Radial_spoke"/>
    <property type="match status" value="1"/>
</dbReference>
<proteinExistence type="predicted"/>
<evidence type="ECO:0000313" key="7">
    <source>
        <dbReference type="EMBL" id="VEL34294.1"/>
    </source>
</evidence>
<organism evidence="7 8">
    <name type="scientific">Protopolystoma xenopodis</name>
    <dbReference type="NCBI Taxonomy" id="117903"/>
    <lineage>
        <taxon>Eukaryota</taxon>
        <taxon>Metazoa</taxon>
        <taxon>Spiralia</taxon>
        <taxon>Lophotrochozoa</taxon>
        <taxon>Platyhelminthes</taxon>
        <taxon>Monogenea</taxon>
        <taxon>Polyopisthocotylea</taxon>
        <taxon>Polystomatidea</taxon>
        <taxon>Polystomatidae</taxon>
        <taxon>Protopolystoma</taxon>
    </lineage>
</organism>
<evidence type="ECO:0000256" key="1">
    <source>
        <dbReference type="ARBA" id="ARBA00004430"/>
    </source>
</evidence>
<comment type="caution">
    <text evidence="7">The sequence shown here is derived from an EMBL/GenBank/DDBJ whole genome shotgun (WGS) entry which is preliminary data.</text>
</comment>
<dbReference type="AlphaFoldDB" id="A0A3S5AWZ7"/>
<dbReference type="GO" id="GO:0001534">
    <property type="term" value="C:radial spoke"/>
    <property type="evidence" value="ECO:0007669"/>
    <property type="project" value="InterPro"/>
</dbReference>
<name>A0A3S5AWZ7_9PLAT</name>
<keyword evidence="4" id="KW-0206">Cytoskeleton</keyword>
<dbReference type="PANTHER" id="PTHR13159">
    <property type="entry name" value="RADIAL SPOKEHEAD-RELATED"/>
    <property type="match status" value="1"/>
</dbReference>
<reference evidence="7" key="1">
    <citation type="submission" date="2018-11" db="EMBL/GenBank/DDBJ databases">
        <authorList>
            <consortium name="Pathogen Informatics"/>
        </authorList>
    </citation>
    <scope>NUCLEOTIDE SEQUENCE</scope>
</reference>
<evidence type="ECO:0000313" key="8">
    <source>
        <dbReference type="Proteomes" id="UP000784294"/>
    </source>
</evidence>
<accession>A0A3S5AWZ7</accession>
<gene>
    <name evidence="7" type="ORF">PXEA_LOCUS27734</name>
</gene>
<keyword evidence="3" id="KW-0969">Cilium</keyword>
<dbReference type="Proteomes" id="UP000784294">
    <property type="component" value="Unassembled WGS sequence"/>
</dbReference>
<feature type="region of interest" description="Disordered" evidence="6">
    <location>
        <begin position="1"/>
        <end position="24"/>
    </location>
</feature>
<evidence type="ECO:0000256" key="5">
    <source>
        <dbReference type="ARBA" id="ARBA00023273"/>
    </source>
</evidence>